<accession>A0A0P7A1H4</accession>
<feature type="chain" id="PRO_5006134592" evidence="1">
    <location>
        <begin position="25"/>
        <end position="406"/>
    </location>
</feature>
<dbReference type="AlphaFoldDB" id="A0A0P7A1H4"/>
<keyword evidence="1" id="KW-0732">Signal</keyword>
<gene>
    <name evidence="2" type="ORF">I595_3654</name>
</gene>
<keyword evidence="3" id="KW-1185">Reference proteome</keyword>
<organism evidence="2 3">
    <name type="scientific">Croceitalea dokdonensis DOKDO 023</name>
    <dbReference type="NCBI Taxonomy" id="1300341"/>
    <lineage>
        <taxon>Bacteria</taxon>
        <taxon>Pseudomonadati</taxon>
        <taxon>Bacteroidota</taxon>
        <taxon>Flavobacteriia</taxon>
        <taxon>Flavobacteriales</taxon>
        <taxon>Flavobacteriaceae</taxon>
        <taxon>Croceitalea</taxon>
    </lineage>
</organism>
<comment type="caution">
    <text evidence="2">The sequence shown here is derived from an EMBL/GenBank/DDBJ whole genome shotgun (WGS) entry which is preliminary data.</text>
</comment>
<dbReference type="Proteomes" id="UP000050280">
    <property type="component" value="Unassembled WGS sequence"/>
</dbReference>
<dbReference type="RefSeq" id="WP_054560591.1">
    <property type="nucleotide sequence ID" value="NZ_LDJX01000012.1"/>
</dbReference>
<proteinExistence type="predicted"/>
<protein>
    <submittedName>
        <fullName evidence="2">Uncharacterized protein</fullName>
    </submittedName>
</protein>
<evidence type="ECO:0000313" key="3">
    <source>
        <dbReference type="Proteomes" id="UP000050280"/>
    </source>
</evidence>
<name>A0A0P7A1H4_9FLAO</name>
<dbReference type="EMBL" id="LDJX01000012">
    <property type="protein sequence ID" value="KPM30245.1"/>
    <property type="molecule type" value="Genomic_DNA"/>
</dbReference>
<reference evidence="2 3" key="1">
    <citation type="submission" date="2015-09" db="EMBL/GenBank/DDBJ databases">
        <title>Genome sequence of the marine flavobacterium Croceitalea dokdonensis DOKDO 023 that contains proton- and sodium-pumping rhodopsins.</title>
        <authorList>
            <person name="Kwon S.-K."/>
            <person name="Lee H.K."/>
            <person name="Kwak M.-J."/>
            <person name="Kim J.F."/>
        </authorList>
    </citation>
    <scope>NUCLEOTIDE SEQUENCE [LARGE SCALE GENOMIC DNA]</scope>
    <source>
        <strain evidence="2 3">DOKDO 023</strain>
    </source>
</reference>
<sequence length="406" mass="45700">MNISRLGIKLSLLILFSMASALNAQLSYVPQDNLRDAIRIAQWTELKPQTPKKQRFLTGLVFGSNQCFQIFEDAARRAGHQPYELPTIAAFYQVVLKETITGDAMSNKEVEHIYQTTSKQFQNQKPDITMAHTNLQRVYDSLIIQAIWVATVFELSKKRSVEIQETAQGLLNAFSLEKLIGLSEEKSANTTLVVSQPKESAPIQAKAVINTKTPLGLTDVIMRTVTNYGLNGVYIKNEVSVLFADGTIFSNPNEPLDALDAVISKRQNPKKWGKWQKIGSVLRVTKPWKNKSYDWKKWFRVRPAEKGQKIVGHFNSLDGFGGSTVINAAMVAFDSQGRFAWKTVKGGNTSWKPIYSKSASAGTYEIDEYKITLTYNNGVRESFFFGFYPMDDEHFVIGSSHFTPKK</sequence>
<evidence type="ECO:0000313" key="2">
    <source>
        <dbReference type="EMBL" id="KPM30245.1"/>
    </source>
</evidence>
<dbReference type="OrthoDB" id="7572916at2"/>
<evidence type="ECO:0000256" key="1">
    <source>
        <dbReference type="SAM" id="SignalP"/>
    </source>
</evidence>
<feature type="signal peptide" evidence="1">
    <location>
        <begin position="1"/>
        <end position="24"/>
    </location>
</feature>